<comment type="caution">
    <text evidence="1">The sequence shown here is derived from an EMBL/GenBank/DDBJ whole genome shotgun (WGS) entry which is preliminary data.</text>
</comment>
<dbReference type="EMBL" id="AFZD01000020">
    <property type="protein sequence ID" value="EHL09841.1"/>
    <property type="molecule type" value="Genomic_DNA"/>
</dbReference>
<dbReference type="RefSeq" id="WP_009537043.1">
    <property type="nucleotide sequence ID" value="NZ_JH414505.1"/>
</dbReference>
<evidence type="ECO:0008006" key="3">
    <source>
        <dbReference type="Google" id="ProtNLM"/>
    </source>
</evidence>
<keyword evidence="2" id="KW-1185">Reference proteome</keyword>
<evidence type="ECO:0000313" key="1">
    <source>
        <dbReference type="EMBL" id="EHL09841.1"/>
    </source>
</evidence>
<dbReference type="Gene3D" id="3.40.50.300">
    <property type="entry name" value="P-loop containing nucleotide triphosphate hydrolases"/>
    <property type="match status" value="1"/>
</dbReference>
<dbReference type="Proteomes" id="UP000003527">
    <property type="component" value="Unassembled WGS sequence"/>
</dbReference>
<dbReference type="AlphaFoldDB" id="G9WWH2"/>
<reference evidence="1 2" key="1">
    <citation type="submission" date="2011-08" db="EMBL/GenBank/DDBJ databases">
        <title>The Genome Sequence of Oribacterium sp. ACB7.</title>
        <authorList>
            <consortium name="The Broad Institute Genome Sequencing Platform"/>
            <person name="Earl A."/>
            <person name="Ward D."/>
            <person name="Feldgarden M."/>
            <person name="Gevers D."/>
            <person name="Sizova M."/>
            <person name="Hazen A."/>
            <person name="Epstein S."/>
            <person name="Young S.K."/>
            <person name="Zeng Q."/>
            <person name="Gargeya S."/>
            <person name="Fitzgerald M."/>
            <person name="Haas B."/>
            <person name="Abouelleil A."/>
            <person name="Alvarado L."/>
            <person name="Arachchi H.M."/>
            <person name="Berlin A."/>
            <person name="Brown A."/>
            <person name="Chapman S.B."/>
            <person name="Chen Z."/>
            <person name="Dunbar C."/>
            <person name="Freedman E."/>
            <person name="Gearin G."/>
            <person name="Gellesch M."/>
            <person name="Goldberg J."/>
            <person name="Griggs A."/>
            <person name="Gujja S."/>
            <person name="Heiman D."/>
            <person name="Howarth C."/>
            <person name="Larson L."/>
            <person name="Lui A."/>
            <person name="MacDonald P.J.P."/>
            <person name="Montmayeur A."/>
            <person name="Murphy C."/>
            <person name="Neiman D."/>
            <person name="Pearson M."/>
            <person name="Priest M."/>
            <person name="Roberts A."/>
            <person name="Saif S."/>
            <person name="Shea T."/>
            <person name="Shenoy N."/>
            <person name="Sisk P."/>
            <person name="Stolte C."/>
            <person name="Sykes S."/>
            <person name="Wortman J."/>
            <person name="Nusbaum C."/>
            <person name="Birren B."/>
        </authorList>
    </citation>
    <scope>NUCLEOTIDE SEQUENCE [LARGE SCALE GENOMIC DNA]</scope>
    <source>
        <strain evidence="1 2">ACB7</strain>
    </source>
</reference>
<dbReference type="InterPro" id="IPR027417">
    <property type="entry name" value="P-loop_NTPase"/>
</dbReference>
<dbReference type="PATRIC" id="fig|796944.3.peg.2000"/>
<protein>
    <recommendedName>
        <fullName evidence="3">AAA domain-containing protein</fullName>
    </recommendedName>
</protein>
<organism evidence="1 2">
    <name type="scientific">Oribacterium asaccharolyticum ACB7</name>
    <dbReference type="NCBI Taxonomy" id="796944"/>
    <lineage>
        <taxon>Bacteria</taxon>
        <taxon>Bacillati</taxon>
        <taxon>Bacillota</taxon>
        <taxon>Clostridia</taxon>
        <taxon>Lachnospirales</taxon>
        <taxon>Lachnospiraceae</taxon>
        <taxon>Oribacterium</taxon>
    </lineage>
</organism>
<dbReference type="HOGENOM" id="CLU_062212_0_0_9"/>
<sequence>MEKILTIYDEDELYCKRLSLYLRQNTKLPFQIYPMSTPERLEEFLKKKNSDLLLLSEKNAKSLHFSPKSGRTLYLTEESPLSKKKKENSIYKYQSADRIMREILLQYGELALLESNGQGRADIFMIYSPLGRSGKTALAYEIAQVLGKNRQTLFLSLSELGSAFKQSSDSPGISSLKSNEAKERECLTEALYHFKENTLSPLIIKALSYDRGSYSTILPVRSPEDIQSISSRELALFLDKLAEDAGVSALILDTDCSLSKYLDCFPQCKKIFMPILPDSISKEKLAFFRNYLKKNLAEEILEKFVQCEIPFAIGSTEWCNPAQGKAEYFRSSSLKDYTESLLLRYIYEEEDKEKEQYRKMIL</sequence>
<proteinExistence type="predicted"/>
<dbReference type="Gene3D" id="3.40.50.10850">
    <property type="entry name" value="Ntrc-like two-domain protein"/>
    <property type="match status" value="1"/>
</dbReference>
<gene>
    <name evidence="1" type="ORF">HMPREF9624_01256</name>
</gene>
<accession>G9WWH2</accession>
<name>G9WWH2_9FIRM</name>
<evidence type="ECO:0000313" key="2">
    <source>
        <dbReference type="Proteomes" id="UP000003527"/>
    </source>
</evidence>